<reference evidence="2 3" key="3">
    <citation type="journal article" date="2012" name="J. Bacteriol.">
        <title>Genome Sequence of Paenibacillus terrae HPL-003, a Xylanase-Producing Bacterium Isolated from Soil Found in Forest Residue.</title>
        <authorList>
            <person name="Shin S.H."/>
            <person name="Kim S."/>
            <person name="Kim J.Y."/>
            <person name="Song H.Y."/>
            <person name="Cho S.J."/>
            <person name="Kim D.R."/>
            <person name="Lee K.I."/>
            <person name="Lim H.K."/>
            <person name="Park N.J."/>
            <person name="Hwang I.T."/>
            <person name="Yang K.S."/>
        </authorList>
    </citation>
    <scope>NUCLEOTIDE SEQUENCE [LARGE SCALE GENOMIC DNA]</scope>
    <source>
        <strain evidence="2 3">HPL-003</strain>
    </source>
</reference>
<evidence type="ECO:0000259" key="1">
    <source>
        <dbReference type="Pfam" id="PF13443"/>
    </source>
</evidence>
<dbReference type="KEGG" id="pta:HPL003_14705"/>
<dbReference type="Pfam" id="PF13443">
    <property type="entry name" value="HTH_26"/>
    <property type="match status" value="1"/>
</dbReference>
<name>G7W2A8_PAETH</name>
<dbReference type="InterPro" id="IPR001387">
    <property type="entry name" value="Cro/C1-type_HTH"/>
</dbReference>
<dbReference type="OrthoDB" id="9805309at2"/>
<dbReference type="AlphaFoldDB" id="G7W2A8"/>
<dbReference type="SUPFAM" id="SSF47413">
    <property type="entry name" value="lambda repressor-like DNA-binding domains"/>
    <property type="match status" value="1"/>
</dbReference>
<evidence type="ECO:0000313" key="3">
    <source>
        <dbReference type="Proteomes" id="UP000005876"/>
    </source>
</evidence>
<reference evidence="3" key="1">
    <citation type="submission" date="2011-11" db="EMBL/GenBank/DDBJ databases">
        <title>Complete sequence of Paenibacillus terrae HPL-003.</title>
        <authorList>
            <person name="Shin S.H."/>
            <person name="Kim S."/>
            <person name="Kim J.Y."/>
        </authorList>
    </citation>
    <scope>NUCLEOTIDE SEQUENCE [LARGE SCALE GENOMIC DNA]</scope>
    <source>
        <strain evidence="3">HPL-003</strain>
    </source>
</reference>
<dbReference type="EMBL" id="CP003107">
    <property type="protein sequence ID" value="AET59692.1"/>
    <property type="molecule type" value="Genomic_DNA"/>
</dbReference>
<evidence type="ECO:0000313" key="2">
    <source>
        <dbReference type="EMBL" id="AET59692.1"/>
    </source>
</evidence>
<dbReference type="HOGENOM" id="CLU_066192_31_1_9"/>
<dbReference type="Proteomes" id="UP000005876">
    <property type="component" value="Chromosome"/>
</dbReference>
<organism evidence="2 3">
    <name type="scientific">Paenibacillus terrae (strain HPL-003)</name>
    <dbReference type="NCBI Taxonomy" id="985665"/>
    <lineage>
        <taxon>Bacteria</taxon>
        <taxon>Bacillati</taxon>
        <taxon>Bacillota</taxon>
        <taxon>Bacilli</taxon>
        <taxon>Bacillales</taxon>
        <taxon>Paenibacillaceae</taxon>
        <taxon>Paenibacillus</taxon>
    </lineage>
</organism>
<proteinExistence type="predicted"/>
<sequence length="74" mass="8642">MISFEPLQITLIKKKISKMEFIKLMNISPSTAAKMWRNEYIAMKIIDDICNKLECNLTDVIEHTPDDKLNQNTQ</sequence>
<feature type="domain" description="HTH cro/C1-type" evidence="1">
    <location>
        <begin position="7"/>
        <end position="66"/>
    </location>
</feature>
<protein>
    <submittedName>
        <fullName evidence="2">XRE family transcriptional regulator</fullName>
    </submittedName>
</protein>
<gene>
    <name evidence="2" type="ordered locus">HPL003_14705</name>
</gene>
<dbReference type="InterPro" id="IPR010982">
    <property type="entry name" value="Lambda_DNA-bd_dom_sf"/>
</dbReference>
<accession>G7W2A8</accession>
<reference key="2">
    <citation type="submission" date="2011-11" db="EMBL/GenBank/DDBJ databases">
        <authorList>
            <person name="Shin S.H."/>
            <person name="Kim S."/>
            <person name="Kim J.Y."/>
        </authorList>
    </citation>
    <scope>NUCLEOTIDE SEQUENCE</scope>
    <source>
        <strain>HPL-003</strain>
    </source>
</reference>
<dbReference type="RefSeq" id="WP_014280414.1">
    <property type="nucleotide sequence ID" value="NC_016641.1"/>
</dbReference>
<dbReference type="GO" id="GO:0003677">
    <property type="term" value="F:DNA binding"/>
    <property type="evidence" value="ECO:0007669"/>
    <property type="project" value="InterPro"/>
</dbReference>